<accession>F8VX47</accession>
<sequence>MDSRKLSPRGKKLESHLSQEHRRPPLGLIAAWGQPSIQSSVQQGLQTQDWTTSTLRTPPATHT</sequence>
<dbReference type="MassIVE" id="F8VX47"/>
<dbReference type="ChiTaRS" id="TEX22">
    <property type="organism name" value="human"/>
</dbReference>
<reference evidence="2 3" key="1">
    <citation type="journal article" date="2001" name="Nature">
        <title>Initial sequencing and analysis of the human genome.</title>
        <authorList>
            <consortium name="International Human Genome Sequencing Consortium"/>
            <person name="Lander E.S."/>
            <person name="Linton L.M."/>
            <person name="Birren B."/>
            <person name="Nusbaum C."/>
            <person name="Zody M.C."/>
            <person name="Baldwin J."/>
            <person name="Devon K."/>
            <person name="Dewar K."/>
            <person name="Doyle M."/>
            <person name="FitzHugh W."/>
            <person name="Funke R."/>
            <person name="Gage D."/>
            <person name="Harris K."/>
            <person name="Heaford A."/>
            <person name="Howland J."/>
            <person name="Kann L."/>
            <person name="Lehoczky J."/>
            <person name="LeVine R."/>
            <person name="McEwan P."/>
            <person name="McKernan K."/>
            <person name="Meldrim J."/>
            <person name="Mesirov J.P."/>
            <person name="Miranda C."/>
            <person name="Morris W."/>
            <person name="Naylor J."/>
            <person name="Raymond C."/>
            <person name="Rosetti M."/>
            <person name="Santos R."/>
            <person name="Sheridan A."/>
            <person name="Sougnez C."/>
            <person name="Stange-Thomann N."/>
            <person name="Stojanovic N."/>
            <person name="Subramanian A."/>
            <person name="Wyman D."/>
            <person name="Rogers J."/>
            <person name="Sulston J."/>
            <person name="Ainscough R."/>
            <person name="Beck S."/>
            <person name="Bentley D."/>
            <person name="Burton J."/>
            <person name="Clee C."/>
            <person name="Carter N."/>
            <person name="Coulson A."/>
            <person name="Deadman R."/>
            <person name="Deloukas P."/>
            <person name="Dunham A."/>
            <person name="Dunham I."/>
            <person name="Durbin R."/>
            <person name="French L."/>
            <person name="Grafham D."/>
            <person name="Gregory S."/>
            <person name="Hubbard T."/>
            <person name="Humphray S."/>
            <person name="Hunt A."/>
            <person name="Jones M."/>
            <person name="Lloyd C."/>
            <person name="McMurray A."/>
            <person name="Matthews L."/>
            <person name="Mercer S."/>
            <person name="Milne S."/>
            <person name="Mullikin J.C."/>
            <person name="Mungall A."/>
            <person name="Plumb R."/>
            <person name="Ross M."/>
            <person name="Shownkeen R."/>
            <person name="Sims S."/>
            <person name="Waterston R.H."/>
            <person name="Wilson R.K."/>
            <person name="Hillier L.W."/>
            <person name="McPherson J.D."/>
            <person name="Marra M.A."/>
            <person name="Mardis E.R."/>
            <person name="Fulton L.A."/>
            <person name="Chinwalla A.T."/>
            <person name="Pepin K.H."/>
            <person name="Gish W.R."/>
            <person name="Chissoe S.L."/>
            <person name="Wendl M.C."/>
            <person name="Delehaunty K.D."/>
            <person name="Miner T.L."/>
            <person name="Delehaunty A."/>
            <person name="Kramer J.B."/>
            <person name="Cook L.L."/>
            <person name="Fulton R.S."/>
            <person name="Johnson D.L."/>
            <person name="Minx P.J."/>
            <person name="Clifton S.W."/>
            <person name="Hawkins T."/>
            <person name="Branscomb E."/>
            <person name="Predki P."/>
            <person name="Richardson P."/>
            <person name="Wenning S."/>
            <person name="Slezak T."/>
            <person name="Doggett N."/>
            <person name="Cheng J.F."/>
            <person name="Olsen A."/>
            <person name="Lucas S."/>
            <person name="Elkin C."/>
            <person name="Uberbacher E."/>
            <person name="Frazier M."/>
            <person name="Gibbs R.A."/>
            <person name="Muzny D.M."/>
            <person name="Scherer S.E."/>
            <person name="Bouck J.B."/>
            <person name="Sodergren E.J."/>
            <person name="Worley K.C."/>
            <person name="Rives C.M."/>
            <person name="Gorrell J.H."/>
            <person name="Metzker M.L."/>
            <person name="Naylor S.L."/>
            <person name="Kucherlapati R.S."/>
            <person name="Nelson D.L."/>
            <person name="Weinstock G.M."/>
            <person name="Sakaki Y."/>
            <person name="Fujiyama A."/>
            <person name="Hattori M."/>
            <person name="Yada T."/>
            <person name="Toyoda A."/>
            <person name="Itoh T."/>
            <person name="Kawagoe C."/>
            <person name="Watanabe H."/>
            <person name="Totoki Y."/>
            <person name="Taylor T."/>
            <person name="Weissenbach J."/>
            <person name="Heilig R."/>
            <person name="Saurin W."/>
            <person name="Artiguenave F."/>
            <person name="Brottier P."/>
            <person name="Bruls T."/>
            <person name="Pelletier E."/>
            <person name="Robert C."/>
            <person name="Wincker P."/>
            <person name="Smith D.R."/>
            <person name="Doucette-Stamm L."/>
            <person name="Rubenfield M."/>
            <person name="Weinstock K."/>
            <person name="Lee H.M."/>
            <person name="Dubois J."/>
            <person name="Rosenthal A."/>
            <person name="Platzer M."/>
            <person name="Nyakatura G."/>
            <person name="Taudien S."/>
            <person name="Rump A."/>
            <person name="Yang H."/>
            <person name="Yu J."/>
            <person name="Wang J."/>
            <person name="Huang G."/>
            <person name="Gu J."/>
            <person name="Hood L."/>
            <person name="Rowen L."/>
            <person name="Madan A."/>
            <person name="Qin S."/>
            <person name="Davis R.W."/>
            <person name="Federspiel N.A."/>
            <person name="Abola A.P."/>
            <person name="Proctor M.J."/>
            <person name="Myers R.M."/>
            <person name="Schmutz J."/>
            <person name="Dickson M."/>
            <person name="Grimwood J."/>
            <person name="Cox D.R."/>
            <person name="Olson M.V."/>
            <person name="Kaul R."/>
            <person name="Raymond C."/>
            <person name="Shimizu N."/>
            <person name="Kawasaki K."/>
            <person name="Minoshima S."/>
            <person name="Evans G.A."/>
            <person name="Athanasiou M."/>
            <person name="Schultz R."/>
            <person name="Roe B.A."/>
            <person name="Chen F."/>
            <person name="Pan H."/>
            <person name="Ramser J."/>
            <person name="Lehrach H."/>
            <person name="Reinhardt R."/>
            <person name="McCombie W.R."/>
            <person name="de la Bastide M."/>
            <person name="Dedhia N."/>
            <person name="Blocker H."/>
            <person name="Hornischer K."/>
            <person name="Nordsiek G."/>
            <person name="Agarwala R."/>
            <person name="Aravind L."/>
            <person name="Bailey J.A."/>
            <person name="Bateman A."/>
            <person name="Batzoglou S."/>
            <person name="Birney E."/>
            <person name="Bork P."/>
            <person name="Brown D.G."/>
            <person name="Burge C.B."/>
            <person name="Cerutti L."/>
            <person name="Chen H.C."/>
            <person name="Church D."/>
            <person name="Clamp M."/>
            <person name="Copley R.R."/>
            <person name="Doerks T."/>
            <person name="Eddy S.R."/>
            <person name="Eichler E.E."/>
            <person name="Furey T.S."/>
            <person name="Galagan J."/>
            <person name="Gilbert J.G."/>
            <person name="Harmon C."/>
            <person name="Hayashizaki Y."/>
            <person name="Haussler D."/>
            <person name="Hermjakob H."/>
            <person name="Hokamp K."/>
            <person name="Jang W."/>
            <person name="Johnson L.S."/>
            <person name="Jones T.A."/>
            <person name="Kasif S."/>
            <person name="Kaspryzk A."/>
            <person name="Kennedy S."/>
            <person name="Kent W.J."/>
            <person name="Kitts P."/>
            <person name="Koonin E.V."/>
            <person name="Korf I."/>
            <person name="Kulp D."/>
            <person name="Lancet D."/>
            <person name="Lowe T.M."/>
            <person name="McLysaght A."/>
            <person name="Mikkelsen T."/>
            <person name="Moran J.V."/>
            <person name="Mulder N."/>
            <person name="Pollara V.J."/>
            <person name="Ponting C.P."/>
            <person name="Schuler G."/>
            <person name="Schultz J."/>
            <person name="Slater G."/>
            <person name="Smit A.F."/>
            <person name="Stupka E."/>
            <person name="Szustakowski J."/>
            <person name="Thierry-Mieg D."/>
            <person name="Thierry-Mieg J."/>
            <person name="Wagner L."/>
            <person name="Wallis J."/>
            <person name="Wheeler R."/>
            <person name="Williams A."/>
            <person name="Wolf Y.I."/>
            <person name="Wolfe K.H."/>
            <person name="Yang S.P."/>
            <person name="Yeh R.F."/>
            <person name="Collins F."/>
            <person name="Guyer M.S."/>
            <person name="Peterson J."/>
            <person name="Felsenfeld A."/>
            <person name="Wetterstrand K.A."/>
            <person name="Patrinos A."/>
            <person name="Morgan M.J."/>
            <person name="de Jong P."/>
            <person name="Catanese J.J."/>
            <person name="Osoegawa K."/>
            <person name="Shizuya H."/>
            <person name="Choi S."/>
            <person name="Chen Y.J."/>
        </authorList>
    </citation>
    <scope>NUCLEOTIDE SEQUENCE [LARGE SCALE GENOMIC DNA]</scope>
</reference>
<dbReference type="EMBL" id="AL928654">
    <property type="status" value="NOT_ANNOTATED_CDS"/>
    <property type="molecule type" value="Genomic_DNA"/>
</dbReference>
<dbReference type="OrthoDB" id="9836523at2759"/>
<evidence type="ECO:0000313" key="2">
    <source>
        <dbReference type="Ensembl" id="ENSP00000449736.1"/>
    </source>
</evidence>
<keyword evidence="3" id="KW-1185">Reference proteome</keyword>
<dbReference type="HOGENOM" id="CLU_2885213_0_0_1"/>
<feature type="compositionally biased region" description="Basic and acidic residues" evidence="1">
    <location>
        <begin position="1"/>
        <end position="23"/>
    </location>
</feature>
<reference evidence="2" key="5">
    <citation type="submission" date="2025-09" db="UniProtKB">
        <authorList>
            <consortium name="Ensembl"/>
        </authorList>
    </citation>
    <scope>IDENTIFICATION</scope>
</reference>
<dbReference type="Ensembl" id="ENST00000548638.5">
    <property type="protein sequence ID" value="ENSP00000449736.1"/>
    <property type="gene ID" value="ENSG00000226174.7"/>
</dbReference>
<reference evidence="2" key="4">
    <citation type="submission" date="2025-08" db="UniProtKB">
        <authorList>
            <consortium name="Ensembl"/>
        </authorList>
    </citation>
    <scope>IDENTIFICATION</scope>
</reference>
<dbReference type="OpenTargets" id="ENSG00000226174"/>
<dbReference type="UCSC" id="uc059gaj.1">
    <property type="organism name" value="human"/>
</dbReference>
<dbReference type="Bgee" id="ENSG00000226174">
    <property type="expression patterns" value="Expressed in left testis and 100 other cell types or tissues"/>
</dbReference>
<evidence type="ECO:0000256" key="1">
    <source>
        <dbReference type="SAM" id="MobiDB-lite"/>
    </source>
</evidence>
<gene>
    <name evidence="2" type="primary">TEX22</name>
</gene>
<proteinExistence type="evidence at protein level"/>
<reference evidence="2 3" key="2">
    <citation type="journal article" date="2003" name="Nature">
        <title>The DNA sequence and analysis of human chromosome 14.</title>
        <authorList>
            <person name="Heilig R."/>
            <person name="Eckenberg R."/>
            <person name="Petit J.L."/>
            <person name="Fonknechten N."/>
            <person name="Da Silva C."/>
            <person name="Cattolico L."/>
            <person name="Levy M."/>
            <person name="Barbe V."/>
            <person name="de Berardinis V."/>
            <person name="Ureta-Vidal A."/>
            <person name="Pelletier E."/>
            <person name="Vico V."/>
            <person name="Anthouard V."/>
            <person name="Rowen L."/>
            <person name="Madan A."/>
            <person name="Qin S."/>
            <person name="Sun H."/>
            <person name="Du H."/>
            <person name="Pepin K."/>
            <person name="Artiguenave F."/>
            <person name="Robert C."/>
            <person name="Cruaud C."/>
            <person name="Bruls T."/>
            <person name="Jaillon O."/>
            <person name="Friedlander L."/>
            <person name="Samson G."/>
            <person name="Brottier P."/>
            <person name="Cure S."/>
            <person name="Segurens B."/>
            <person name="Aniere F."/>
            <person name="Samain S."/>
            <person name="Crespeau H."/>
            <person name="Abbasi N."/>
            <person name="Aiach N."/>
            <person name="Boscus D."/>
            <person name="Dickhoff R."/>
            <person name="Dors M."/>
            <person name="Dubois I."/>
            <person name="Friedman C."/>
            <person name="Gouyvenoux M."/>
            <person name="James R."/>
            <person name="Madan A."/>
            <person name="Mairey-Estrada B."/>
            <person name="Mangenot S."/>
            <person name="Martins N."/>
            <person name="Menard M."/>
            <person name="Oztas S."/>
            <person name="Ratcliffe A."/>
            <person name="Shaffer T."/>
            <person name="Trask B."/>
            <person name="Vacherie B."/>
            <person name="Bellemere C."/>
            <person name="Belser C."/>
            <person name="Besnard-Gonnet M."/>
            <person name="Bartol-Mavel D."/>
            <person name="Boutard M."/>
            <person name="Briez-Silla S."/>
            <person name="Combette S."/>
            <person name="Dufosse-Laurent V."/>
            <person name="Ferron C."/>
            <person name="Lechaplais C."/>
            <person name="Louesse C."/>
            <person name="Muselet D."/>
            <person name="Magdelenat G."/>
            <person name="Pateau E."/>
            <person name="Petit E."/>
            <person name="Sirvain-Trukniewicz P."/>
            <person name="Trybou A."/>
            <person name="Vega-Czarny N."/>
            <person name="Bataille E."/>
            <person name="Bluet E."/>
            <person name="Bordelais I."/>
            <person name="Dubois M."/>
            <person name="Dumont C."/>
            <person name="Guerin T."/>
            <person name="Haffray S."/>
            <person name="Hammadi R."/>
            <person name="Muanga J."/>
            <person name="Pellouin V."/>
            <person name="Robert D."/>
            <person name="Wunderle E."/>
            <person name="Gauguet G."/>
            <person name="Roy A."/>
            <person name="Sainte-Marthe L."/>
            <person name="Verdier J."/>
            <person name="Verdier-Discala C."/>
            <person name="Hillier L."/>
            <person name="Fulton L."/>
            <person name="McPherson J."/>
            <person name="Matsuda F."/>
            <person name="Wilson R."/>
            <person name="Scarpelli C."/>
            <person name="Gyapay G."/>
            <person name="Wincker P."/>
            <person name="Saurin W."/>
            <person name="Quetier F."/>
            <person name="Waterston R."/>
            <person name="Hood L."/>
            <person name="Weissenbach J."/>
        </authorList>
    </citation>
    <scope>NUCLEOTIDE SEQUENCE [LARGE SCALE GENOMIC DNA]</scope>
</reference>
<evidence type="ECO:0000313" key="3">
    <source>
        <dbReference type="Proteomes" id="UP000005640"/>
    </source>
</evidence>
<name>F8VX47_HUMAN</name>
<feature type="compositionally biased region" description="Polar residues" evidence="1">
    <location>
        <begin position="35"/>
        <end position="63"/>
    </location>
</feature>
<feature type="region of interest" description="Disordered" evidence="1">
    <location>
        <begin position="1"/>
        <end position="63"/>
    </location>
</feature>
<dbReference type="AlphaFoldDB" id="F8VX47"/>
<dbReference type="GeneTree" id="ENSGT00520000061791"/>
<dbReference type="HGNC" id="HGNC:40026">
    <property type="gene designation" value="TEX22"/>
</dbReference>
<dbReference type="VEuPathDB" id="HostDB:ENSG00000226174"/>
<dbReference type="Proteomes" id="UP000005640">
    <property type="component" value="Chromosome 14"/>
</dbReference>
<organism evidence="2 3">
    <name type="scientific">Homo sapiens</name>
    <name type="common">Human</name>
    <dbReference type="NCBI Taxonomy" id="9606"/>
    <lineage>
        <taxon>Eukaryota</taxon>
        <taxon>Metazoa</taxon>
        <taxon>Chordata</taxon>
        <taxon>Craniata</taxon>
        <taxon>Vertebrata</taxon>
        <taxon>Euteleostomi</taxon>
        <taxon>Mammalia</taxon>
        <taxon>Eutheria</taxon>
        <taxon>Euarchontoglires</taxon>
        <taxon>Primates</taxon>
        <taxon>Haplorrhini</taxon>
        <taxon>Catarrhini</taxon>
        <taxon>Hominidae</taxon>
        <taxon>Homo</taxon>
    </lineage>
</organism>
<keyword evidence="4" id="KW-1267">Proteomics identification</keyword>
<evidence type="ECO:0007829" key="4">
    <source>
        <dbReference type="PeptideAtlas" id="F8VX47"/>
    </source>
</evidence>
<dbReference type="ExpressionAtlas" id="F8VX47">
    <property type="expression patterns" value="baseline and differential"/>
</dbReference>
<dbReference type="Ensembl" id="ENST00000548638.5">
    <property type="protein sequence ID" value="ENSP00000449736.1"/>
    <property type="gene ID" value="ENSG00000226174.8"/>
</dbReference>
<reference evidence="2 3" key="3">
    <citation type="journal article" date="2004" name="Nature">
        <title>Finishing the euchromatic sequence of the human genome.</title>
        <authorList>
            <consortium name="International Human Genome Sequencing Consortium"/>
        </authorList>
    </citation>
    <scope>NUCLEOTIDE SEQUENCE [LARGE SCALE GENOMIC DNA]</scope>
</reference>
<protein>
    <submittedName>
        <fullName evidence="2">Testis expressed 22</fullName>
    </submittedName>
</protein>